<dbReference type="InterPro" id="IPR017850">
    <property type="entry name" value="Alkaline_phosphatase_core_sf"/>
</dbReference>
<accession>A0A0C2SNM6</accession>
<dbReference type="Gene3D" id="3.40.720.10">
    <property type="entry name" value="Alkaline Phosphatase, subunit A"/>
    <property type="match status" value="1"/>
</dbReference>
<dbReference type="PANTHER" id="PTHR31956:SF8">
    <property type="entry name" value="ACID PHOSPHATASE PHOA (AFU_ORTHOLOGUE AFUA_1G03570)"/>
    <property type="match status" value="1"/>
</dbReference>
<feature type="chain" id="PRO_5002155781" description="Acid phosphatase" evidence="2">
    <location>
        <begin position="20"/>
        <end position="358"/>
    </location>
</feature>
<evidence type="ECO:0000313" key="3">
    <source>
        <dbReference type="EMBL" id="KIL64845.1"/>
    </source>
</evidence>
<keyword evidence="1" id="KW-0378">Hydrolase</keyword>
<dbReference type="AlphaFoldDB" id="A0A0C2SNM6"/>
<proteinExistence type="predicted"/>
<evidence type="ECO:0000256" key="2">
    <source>
        <dbReference type="SAM" id="SignalP"/>
    </source>
</evidence>
<dbReference type="HOGENOM" id="CLU_027977_0_1_1"/>
<dbReference type="Proteomes" id="UP000054549">
    <property type="component" value="Unassembled WGS sequence"/>
</dbReference>
<dbReference type="Pfam" id="PF04185">
    <property type="entry name" value="Phosphoesterase"/>
    <property type="match status" value="1"/>
</dbReference>
<protein>
    <recommendedName>
        <fullName evidence="5">Acid phosphatase</fullName>
    </recommendedName>
</protein>
<keyword evidence="4" id="KW-1185">Reference proteome</keyword>
<feature type="signal peptide" evidence="2">
    <location>
        <begin position="1"/>
        <end position="19"/>
    </location>
</feature>
<evidence type="ECO:0000313" key="4">
    <source>
        <dbReference type="Proteomes" id="UP000054549"/>
    </source>
</evidence>
<gene>
    <name evidence="3" type="ORF">M378DRAFT_126148</name>
</gene>
<name>A0A0C2SNM6_AMAMK</name>
<keyword evidence="2" id="KW-0732">Signal</keyword>
<sequence>MYTLTIALSVLSALSSVSAQAPFVSGSPVILSAYPSATAAAFDNDNKHGAPNGKAFKYFMQIWLENQDYSTISNISYYQSAAKNGITLTNYNAITHPSEPNYVASVAGSNLGVTNDDYYDIPASETTVFDLLEAQGLTWKAYNEMIPAPGWTGFSAYNGAYVRKHNPAIIFDSIGLNQTRSANVVSGDRWLVDVNSKNVPAYSFYTPNITNDGHNTNGTFAGQWLDGFLKAAVYDKEFYKDALILITFDENETSTARNQVWAALIGGAIPKHLQGTTDNTFYTHYSAIKTVELNWGLGSLGKGDADPSLSNVFAFSTKKLHYENVNVYPVPYMNDTITGLMTGKSYNETSSASPATST</sequence>
<dbReference type="EMBL" id="KN818246">
    <property type="protein sequence ID" value="KIL64845.1"/>
    <property type="molecule type" value="Genomic_DNA"/>
</dbReference>
<reference evidence="3 4" key="1">
    <citation type="submission" date="2014-04" db="EMBL/GenBank/DDBJ databases">
        <title>Evolutionary Origins and Diversification of the Mycorrhizal Mutualists.</title>
        <authorList>
            <consortium name="DOE Joint Genome Institute"/>
            <consortium name="Mycorrhizal Genomics Consortium"/>
            <person name="Kohler A."/>
            <person name="Kuo A."/>
            <person name="Nagy L.G."/>
            <person name="Floudas D."/>
            <person name="Copeland A."/>
            <person name="Barry K.W."/>
            <person name="Cichocki N."/>
            <person name="Veneault-Fourrey C."/>
            <person name="LaButti K."/>
            <person name="Lindquist E.A."/>
            <person name="Lipzen A."/>
            <person name="Lundell T."/>
            <person name="Morin E."/>
            <person name="Murat C."/>
            <person name="Riley R."/>
            <person name="Ohm R."/>
            <person name="Sun H."/>
            <person name="Tunlid A."/>
            <person name="Henrissat B."/>
            <person name="Grigoriev I.V."/>
            <person name="Hibbett D.S."/>
            <person name="Martin F."/>
        </authorList>
    </citation>
    <scope>NUCLEOTIDE SEQUENCE [LARGE SCALE GENOMIC DNA]</scope>
    <source>
        <strain evidence="3 4">Koide BX008</strain>
    </source>
</reference>
<dbReference type="GO" id="GO:0009395">
    <property type="term" value="P:phospholipid catabolic process"/>
    <property type="evidence" value="ECO:0007669"/>
    <property type="project" value="TreeGrafter"/>
</dbReference>
<organism evidence="3 4">
    <name type="scientific">Amanita muscaria (strain Koide BX008)</name>
    <dbReference type="NCBI Taxonomy" id="946122"/>
    <lineage>
        <taxon>Eukaryota</taxon>
        <taxon>Fungi</taxon>
        <taxon>Dikarya</taxon>
        <taxon>Basidiomycota</taxon>
        <taxon>Agaricomycotina</taxon>
        <taxon>Agaricomycetes</taxon>
        <taxon>Agaricomycetidae</taxon>
        <taxon>Agaricales</taxon>
        <taxon>Pluteineae</taxon>
        <taxon>Amanitaceae</taxon>
        <taxon>Amanita</taxon>
    </lineage>
</organism>
<evidence type="ECO:0000256" key="1">
    <source>
        <dbReference type="ARBA" id="ARBA00022801"/>
    </source>
</evidence>
<dbReference type="STRING" id="946122.A0A0C2SNM6"/>
<dbReference type="InterPro" id="IPR007312">
    <property type="entry name" value="Phosphoesterase"/>
</dbReference>
<dbReference type="GO" id="GO:0016788">
    <property type="term" value="F:hydrolase activity, acting on ester bonds"/>
    <property type="evidence" value="ECO:0007669"/>
    <property type="project" value="InterPro"/>
</dbReference>
<evidence type="ECO:0008006" key="5">
    <source>
        <dbReference type="Google" id="ProtNLM"/>
    </source>
</evidence>
<dbReference type="PANTHER" id="PTHR31956">
    <property type="entry name" value="NON-SPECIFIC PHOSPHOLIPASE C4-RELATED"/>
    <property type="match status" value="1"/>
</dbReference>
<dbReference type="InParanoid" id="A0A0C2SNM6"/>
<dbReference type="OrthoDB" id="5135119at2759"/>